<dbReference type="EMBL" id="CCYD01002371">
    <property type="protein sequence ID" value="CEG47266.1"/>
    <property type="molecule type" value="Genomic_DNA"/>
</dbReference>
<name>A0A0P1B006_PLAHL</name>
<reference evidence="2" key="1">
    <citation type="submission" date="2014-09" db="EMBL/GenBank/DDBJ databases">
        <authorList>
            <person name="Sharma Rahul"/>
            <person name="Thines Marco"/>
        </authorList>
    </citation>
    <scope>NUCLEOTIDE SEQUENCE [LARGE SCALE GENOMIC DNA]</scope>
</reference>
<evidence type="ECO:0000313" key="1">
    <source>
        <dbReference type="EMBL" id="CEG47266.1"/>
    </source>
</evidence>
<organism evidence="1 2">
    <name type="scientific">Plasmopara halstedii</name>
    <name type="common">Downy mildew of sunflower</name>
    <dbReference type="NCBI Taxonomy" id="4781"/>
    <lineage>
        <taxon>Eukaryota</taxon>
        <taxon>Sar</taxon>
        <taxon>Stramenopiles</taxon>
        <taxon>Oomycota</taxon>
        <taxon>Peronosporomycetes</taxon>
        <taxon>Peronosporales</taxon>
        <taxon>Peronosporaceae</taxon>
        <taxon>Plasmopara</taxon>
    </lineage>
</organism>
<evidence type="ECO:0000313" key="2">
    <source>
        <dbReference type="Proteomes" id="UP000054928"/>
    </source>
</evidence>
<sequence>MQMLVQPKSFGASVTLTMFQIKPGSKYRVALPDEHARGHVCRNDDIVSLIIIVSGTL</sequence>
<dbReference type="RefSeq" id="XP_024583635.1">
    <property type="nucleotide sequence ID" value="XM_024718214.1"/>
</dbReference>
<accession>A0A0P1B006</accession>
<dbReference type="Proteomes" id="UP000054928">
    <property type="component" value="Unassembled WGS sequence"/>
</dbReference>
<dbReference type="GeneID" id="36398968"/>
<keyword evidence="2" id="KW-1185">Reference proteome</keyword>
<protein>
    <submittedName>
        <fullName evidence="1">Uncharacterized protein</fullName>
    </submittedName>
</protein>
<proteinExistence type="predicted"/>
<dbReference type="AlphaFoldDB" id="A0A0P1B006"/>